<keyword evidence="9" id="KW-1185">Reference proteome</keyword>
<proteinExistence type="inferred from homology"/>
<organism evidence="8 9">
    <name type="scientific">Actinomadura alba</name>
    <dbReference type="NCBI Taxonomy" id="406431"/>
    <lineage>
        <taxon>Bacteria</taxon>
        <taxon>Bacillati</taxon>
        <taxon>Actinomycetota</taxon>
        <taxon>Actinomycetes</taxon>
        <taxon>Streptosporangiales</taxon>
        <taxon>Thermomonosporaceae</taxon>
        <taxon>Actinomadura</taxon>
    </lineage>
</organism>
<comment type="similarity">
    <text evidence="2">Belongs to the oxygen-dependent FAD-linked oxidoreductase family.</text>
</comment>
<evidence type="ECO:0000256" key="3">
    <source>
        <dbReference type="ARBA" id="ARBA00022630"/>
    </source>
</evidence>
<dbReference type="InterPro" id="IPR036318">
    <property type="entry name" value="FAD-bd_PCMH-like_sf"/>
</dbReference>
<dbReference type="Gene3D" id="3.30.465.10">
    <property type="match status" value="1"/>
</dbReference>
<dbReference type="InterPro" id="IPR006094">
    <property type="entry name" value="Oxid_FAD_bind_N"/>
</dbReference>
<gene>
    <name evidence="8" type="ORF">HKK74_18855</name>
</gene>
<dbReference type="RefSeq" id="WP_187244545.1">
    <property type="nucleotide sequence ID" value="NZ_BAAAOK010000004.1"/>
</dbReference>
<dbReference type="Pfam" id="PF08031">
    <property type="entry name" value="BBE"/>
    <property type="match status" value="1"/>
</dbReference>
<keyword evidence="5" id="KW-0560">Oxidoreductase</keyword>
<dbReference type="SUPFAM" id="SSF56176">
    <property type="entry name" value="FAD-binding/transporter-associated domain-like"/>
    <property type="match status" value="1"/>
</dbReference>
<dbReference type="Proteomes" id="UP000805614">
    <property type="component" value="Unassembled WGS sequence"/>
</dbReference>
<accession>A0ABR7LRS1</accession>
<evidence type="ECO:0000256" key="4">
    <source>
        <dbReference type="ARBA" id="ARBA00022827"/>
    </source>
</evidence>
<dbReference type="InterPro" id="IPR016169">
    <property type="entry name" value="FAD-bd_PCMH_sub2"/>
</dbReference>
<feature type="compositionally biased region" description="Low complexity" evidence="6">
    <location>
        <begin position="7"/>
        <end position="18"/>
    </location>
</feature>
<evidence type="ECO:0000256" key="2">
    <source>
        <dbReference type="ARBA" id="ARBA00005466"/>
    </source>
</evidence>
<dbReference type="EMBL" id="JABVEC010000013">
    <property type="protein sequence ID" value="MBC6467536.1"/>
    <property type="molecule type" value="Genomic_DNA"/>
</dbReference>
<evidence type="ECO:0000256" key="1">
    <source>
        <dbReference type="ARBA" id="ARBA00001974"/>
    </source>
</evidence>
<evidence type="ECO:0000313" key="8">
    <source>
        <dbReference type="EMBL" id="MBC6467536.1"/>
    </source>
</evidence>
<comment type="cofactor">
    <cofactor evidence="1">
        <name>FAD</name>
        <dbReference type="ChEBI" id="CHEBI:57692"/>
    </cofactor>
</comment>
<dbReference type="InterPro" id="IPR050416">
    <property type="entry name" value="FAD-linked_Oxidoreductase"/>
</dbReference>
<keyword evidence="4" id="KW-0274">FAD</keyword>
<comment type="caution">
    <text evidence="8">The sequence shown here is derived from an EMBL/GenBank/DDBJ whole genome shotgun (WGS) entry which is preliminary data.</text>
</comment>
<name>A0ABR7LRS1_9ACTN</name>
<evidence type="ECO:0000256" key="5">
    <source>
        <dbReference type="ARBA" id="ARBA00023002"/>
    </source>
</evidence>
<sequence>MTETETRSSASPAATTPSYGGSVITAGDPRFASVLHGYNQRFVADVDYVCVPADTQEVVDAVGRAVAEGKRVTVRSGGHGYEGTASTGGGVLIDLSELTEVSFDRERRAFALQPGATLGDVYRRLYKRWGVTLPAGEGTEVGIGGHLAGGGFGPLTRRFGAIVDYLCAVEVVVVDADGRARVIVATDEPGDPHRDLWWAHTGGGGGNFGVVTRYWLRTPGATSTDPGELLPRAPVRWRNGIVAWPWDTMTEQAFVRLLRDFGGWFERNSEPGSAGANLTGFFGASHRSGGVIVVGALIDDDIPGAEQLMNAFFDEVSEKVGVAPVSRSTDDVLPWLYFFTFPNRGEPGDIATRRFKLKSAYMRTAYTEQQSAAAYRHLCTDGDKPLTLILIGYGGQVNTVAPDATAVAQRDSILKAAFLSAWSDERDDDAHIADLRAIYHDVYAQTGGVPVPNEHNDGAYINYPDRDLADPEWNTSGVPWSTLYYKHNYPRLQQVKKRYDPRNEFHHALSIELPD</sequence>
<dbReference type="PROSITE" id="PS51387">
    <property type="entry name" value="FAD_PCMH"/>
    <property type="match status" value="1"/>
</dbReference>
<evidence type="ECO:0000313" key="9">
    <source>
        <dbReference type="Proteomes" id="UP000805614"/>
    </source>
</evidence>
<dbReference type="Pfam" id="PF01565">
    <property type="entry name" value="FAD_binding_4"/>
    <property type="match status" value="1"/>
</dbReference>
<dbReference type="PANTHER" id="PTHR42973:SF39">
    <property type="entry name" value="FAD-BINDING PCMH-TYPE DOMAIN-CONTAINING PROTEIN"/>
    <property type="match status" value="1"/>
</dbReference>
<dbReference type="InterPro" id="IPR016166">
    <property type="entry name" value="FAD-bd_PCMH"/>
</dbReference>
<dbReference type="Gene3D" id="3.40.462.20">
    <property type="match status" value="1"/>
</dbReference>
<evidence type="ECO:0000256" key="6">
    <source>
        <dbReference type="SAM" id="MobiDB-lite"/>
    </source>
</evidence>
<protein>
    <submittedName>
        <fullName evidence="8">FAD-binding oxidoreductase</fullName>
    </submittedName>
</protein>
<reference evidence="8 9" key="1">
    <citation type="submission" date="2020-06" db="EMBL/GenBank/DDBJ databases">
        <title>Actinomadura xiongansis sp. nov., isolated from soil of Baiyangdian.</title>
        <authorList>
            <person name="Zhang X."/>
        </authorList>
    </citation>
    <scope>NUCLEOTIDE SEQUENCE [LARGE SCALE GENOMIC DNA]</scope>
    <source>
        <strain evidence="8 9">HBUM206468</strain>
    </source>
</reference>
<dbReference type="InterPro" id="IPR012951">
    <property type="entry name" value="BBE"/>
</dbReference>
<dbReference type="PANTHER" id="PTHR42973">
    <property type="entry name" value="BINDING OXIDOREDUCTASE, PUTATIVE (AFU_ORTHOLOGUE AFUA_1G17690)-RELATED"/>
    <property type="match status" value="1"/>
</dbReference>
<feature type="domain" description="FAD-binding PCMH-type" evidence="7">
    <location>
        <begin position="41"/>
        <end position="221"/>
    </location>
</feature>
<feature type="region of interest" description="Disordered" evidence="6">
    <location>
        <begin position="1"/>
        <end position="22"/>
    </location>
</feature>
<keyword evidence="3" id="KW-0285">Flavoprotein</keyword>
<evidence type="ECO:0000259" key="7">
    <source>
        <dbReference type="PROSITE" id="PS51387"/>
    </source>
</evidence>